<accession>S4PQ63</accession>
<evidence type="ECO:0000313" key="1">
    <source>
        <dbReference type="EMBL" id="JAA90600.1"/>
    </source>
</evidence>
<name>S4PQ63_9NEOP</name>
<dbReference type="EMBL" id="GAIX01001960">
    <property type="protein sequence ID" value="JAA90600.1"/>
    <property type="molecule type" value="Transcribed_RNA"/>
</dbReference>
<reference evidence="1" key="2">
    <citation type="submission" date="2013-05" db="EMBL/GenBank/DDBJ databases">
        <authorList>
            <person name="Carter J.-M."/>
            <person name="Baker S.C."/>
            <person name="Pink R."/>
            <person name="Carter D.R.F."/>
            <person name="Collins A."/>
            <person name="Tomlin J."/>
            <person name="Gibbs M."/>
            <person name="Breuker C.J."/>
        </authorList>
    </citation>
    <scope>NUCLEOTIDE SEQUENCE</scope>
    <source>
        <tissue evidence="1">Ovary</tissue>
    </source>
</reference>
<dbReference type="AlphaFoldDB" id="S4PQ63"/>
<reference evidence="1" key="1">
    <citation type="journal article" date="2013" name="BMC Genomics">
        <title>Unscrambling butterfly oogenesis.</title>
        <authorList>
            <person name="Carter J.M."/>
            <person name="Baker S.C."/>
            <person name="Pink R."/>
            <person name="Carter D.R."/>
            <person name="Collins A."/>
            <person name="Tomlin J."/>
            <person name="Gibbs M."/>
            <person name="Breuker C.J."/>
        </authorList>
    </citation>
    <scope>NUCLEOTIDE SEQUENCE</scope>
    <source>
        <tissue evidence="1">Ovary</tissue>
    </source>
</reference>
<proteinExistence type="predicted"/>
<sequence length="71" mass="7973">MNMISGNPATRISRRRTYYWCIALTNPGVQSNELSRGVTGGTQGNILSLPFFHIAWKITRRSFYCSAFVAS</sequence>
<organism evidence="1">
    <name type="scientific">Pararge aegeria</name>
    <name type="common">speckled wood butterfly</name>
    <dbReference type="NCBI Taxonomy" id="116150"/>
    <lineage>
        <taxon>Eukaryota</taxon>
        <taxon>Metazoa</taxon>
        <taxon>Ecdysozoa</taxon>
        <taxon>Arthropoda</taxon>
        <taxon>Hexapoda</taxon>
        <taxon>Insecta</taxon>
        <taxon>Pterygota</taxon>
        <taxon>Neoptera</taxon>
        <taxon>Endopterygota</taxon>
        <taxon>Lepidoptera</taxon>
        <taxon>Glossata</taxon>
        <taxon>Ditrysia</taxon>
        <taxon>Papilionoidea</taxon>
        <taxon>Nymphalidae</taxon>
        <taxon>Satyrinae</taxon>
        <taxon>Satyrini</taxon>
        <taxon>Parargina</taxon>
        <taxon>Pararge</taxon>
    </lineage>
</organism>
<protein>
    <submittedName>
        <fullName evidence="1">Uncharacterized protein</fullName>
    </submittedName>
</protein>